<evidence type="ECO:0000256" key="2">
    <source>
        <dbReference type="ARBA" id="ARBA00007663"/>
    </source>
</evidence>
<dbReference type="GO" id="GO:0003725">
    <property type="term" value="F:double-stranded RNA binding"/>
    <property type="evidence" value="ECO:0007669"/>
    <property type="project" value="UniProtKB-UniRule"/>
</dbReference>
<evidence type="ECO:0000256" key="8">
    <source>
        <dbReference type="ARBA" id="ARBA00022695"/>
    </source>
</evidence>
<dbReference type="GO" id="GO:0005737">
    <property type="term" value="C:cytoplasm"/>
    <property type="evidence" value="ECO:0007669"/>
    <property type="project" value="UniProtKB-SubCell"/>
</dbReference>
<dbReference type="GO" id="GO:0006450">
    <property type="term" value="P:regulation of translational fidelity"/>
    <property type="evidence" value="ECO:0007669"/>
    <property type="project" value="TreeGrafter"/>
</dbReference>
<keyword evidence="7 13" id="KW-0819">tRNA processing</keyword>
<evidence type="ECO:0000256" key="13">
    <source>
        <dbReference type="PIRNR" id="PIRNR004930"/>
    </source>
</evidence>
<feature type="binding site" evidence="14">
    <location>
        <position position="46"/>
    </location>
    <ligand>
        <name>L-threonine</name>
        <dbReference type="ChEBI" id="CHEBI:57926"/>
    </ligand>
</feature>
<evidence type="ECO:0000256" key="14">
    <source>
        <dbReference type="PIRSR" id="PIRSR004930-1"/>
    </source>
</evidence>
<dbReference type="NCBIfam" id="TIGR00057">
    <property type="entry name" value="L-threonylcarbamoyladenylate synthase"/>
    <property type="match status" value="1"/>
</dbReference>
<gene>
    <name evidence="15" type="ORF">D4A81_08705</name>
</gene>
<evidence type="ECO:0000256" key="3">
    <source>
        <dbReference type="ARBA" id="ARBA00012584"/>
    </source>
</evidence>
<feature type="binding site" evidence="14">
    <location>
        <position position="206"/>
    </location>
    <ligand>
        <name>ATP</name>
        <dbReference type="ChEBI" id="CHEBI:30616"/>
    </ligand>
</feature>
<dbReference type="Proteomes" id="UP000265562">
    <property type="component" value="Chromosome"/>
</dbReference>
<dbReference type="AlphaFoldDB" id="A0A385Q1Q1"/>
<comment type="similarity">
    <text evidence="2 13">Belongs to the SUA5 family.</text>
</comment>
<dbReference type="Pfam" id="PF01300">
    <property type="entry name" value="Sua5_yciO_yrdC"/>
    <property type="match status" value="1"/>
</dbReference>
<feature type="binding site" evidence="14">
    <location>
        <position position="154"/>
    </location>
    <ligand>
        <name>ATP</name>
        <dbReference type="ChEBI" id="CHEBI:30616"/>
    </ligand>
</feature>
<dbReference type="Gene3D" id="3.40.50.11030">
    <property type="entry name" value="Threonylcarbamoyl-AMP synthase, C-terminal domain"/>
    <property type="match status" value="1"/>
</dbReference>
<dbReference type="GO" id="GO:0000049">
    <property type="term" value="F:tRNA binding"/>
    <property type="evidence" value="ECO:0007669"/>
    <property type="project" value="TreeGrafter"/>
</dbReference>
<dbReference type="RefSeq" id="WP_111524644.1">
    <property type="nucleotide sequence ID" value="NZ_CP032364.1"/>
</dbReference>
<feature type="binding site" evidence="14">
    <location>
        <position position="132"/>
    </location>
    <ligand>
        <name>L-threonine</name>
        <dbReference type="ChEBI" id="CHEBI:57926"/>
    </ligand>
</feature>
<evidence type="ECO:0000256" key="10">
    <source>
        <dbReference type="ARBA" id="ARBA00022840"/>
    </source>
</evidence>
<dbReference type="InterPro" id="IPR010923">
    <property type="entry name" value="T(6)A37_SUA5"/>
</dbReference>
<feature type="binding site" evidence="14">
    <location>
        <position position="192"/>
    </location>
    <ligand>
        <name>L-threonine</name>
        <dbReference type="ChEBI" id="CHEBI:57926"/>
    </ligand>
</feature>
<dbReference type="GO" id="GO:0008033">
    <property type="term" value="P:tRNA processing"/>
    <property type="evidence" value="ECO:0007669"/>
    <property type="project" value="UniProtKB-KW"/>
</dbReference>
<dbReference type="SUPFAM" id="SSF55821">
    <property type="entry name" value="YrdC/RibB"/>
    <property type="match status" value="1"/>
</dbReference>
<comment type="function">
    <text evidence="13">Required for the formation of a threonylcarbamoyl group on adenosine at position 37 (t(6)A37) in tRNAs that read codons beginning with adenine.</text>
</comment>
<keyword evidence="6 13" id="KW-0808">Transferase</keyword>
<feature type="binding site" evidence="14">
    <location>
        <position position="162"/>
    </location>
    <ligand>
        <name>ATP</name>
        <dbReference type="ChEBI" id="CHEBI:30616"/>
    </ligand>
</feature>
<dbReference type="OrthoDB" id="9814580at2"/>
<dbReference type="Gene3D" id="3.90.870.10">
    <property type="entry name" value="DHBP synthase"/>
    <property type="match status" value="1"/>
</dbReference>
<feature type="binding site" evidence="14">
    <location>
        <position position="152"/>
    </location>
    <ligand>
        <name>ATP</name>
        <dbReference type="ChEBI" id="CHEBI:30616"/>
    </ligand>
</feature>
<dbReference type="EC" id="2.7.7.87" evidence="3 13"/>
<dbReference type="KEGG" id="lua:D4A81_08705"/>
<evidence type="ECO:0000313" key="15">
    <source>
        <dbReference type="EMBL" id="AYB00017.1"/>
    </source>
</evidence>
<dbReference type="InterPro" id="IPR006070">
    <property type="entry name" value="Sua5-like_dom"/>
</dbReference>
<organism evidence="15 16">
    <name type="scientific">Lachnoanaerobaculum umeaense</name>
    <dbReference type="NCBI Taxonomy" id="617123"/>
    <lineage>
        <taxon>Bacteria</taxon>
        <taxon>Bacillati</taxon>
        <taxon>Bacillota</taxon>
        <taxon>Clostridia</taxon>
        <taxon>Lachnospirales</taxon>
        <taxon>Lachnospiraceae</taxon>
        <taxon>Lachnoanaerobaculum</taxon>
    </lineage>
</organism>
<feature type="binding site" evidence="14">
    <location>
        <position position="69"/>
    </location>
    <ligand>
        <name>ATP</name>
        <dbReference type="ChEBI" id="CHEBI:30616"/>
    </ligand>
</feature>
<evidence type="ECO:0000256" key="12">
    <source>
        <dbReference type="ARBA" id="ARBA00048366"/>
    </source>
</evidence>
<dbReference type="PIRSF" id="PIRSF004930">
    <property type="entry name" value="Tln_factor_SUA5"/>
    <property type="match status" value="1"/>
</dbReference>
<evidence type="ECO:0000256" key="7">
    <source>
        <dbReference type="ARBA" id="ARBA00022694"/>
    </source>
</evidence>
<evidence type="ECO:0000256" key="1">
    <source>
        <dbReference type="ARBA" id="ARBA00004496"/>
    </source>
</evidence>
<protein>
    <recommendedName>
        <fullName evidence="4 13">Threonylcarbamoyl-AMP synthase</fullName>
        <shortName evidence="13">TC-AMP synthase</shortName>
        <ecNumber evidence="3 13">2.7.7.87</ecNumber>
    </recommendedName>
    <alternativeName>
        <fullName evidence="11 13">L-threonylcarbamoyladenylate synthase</fullName>
    </alternativeName>
</protein>
<feature type="binding site" evidence="14">
    <location>
        <position position="78"/>
    </location>
    <ligand>
        <name>L-threonine</name>
        <dbReference type="ChEBI" id="CHEBI:57926"/>
    </ligand>
</feature>
<keyword evidence="9 13" id="KW-0547">Nucleotide-binding</keyword>
<dbReference type="InterPro" id="IPR005145">
    <property type="entry name" value="Sua5_C"/>
</dbReference>
<evidence type="ECO:0000313" key="16">
    <source>
        <dbReference type="Proteomes" id="UP000265562"/>
    </source>
</evidence>
<dbReference type="InterPro" id="IPR038385">
    <property type="entry name" value="Sua5/YwlC_C"/>
</dbReference>
<reference evidence="15 16" key="1">
    <citation type="submission" date="2018-09" db="EMBL/GenBank/DDBJ databases">
        <title>Genome sequencing of Lachnoanaerobaculum umeaense DSM 23576.</title>
        <authorList>
            <person name="Kook J.-K."/>
            <person name="Park S.-N."/>
            <person name="Lim Y.K."/>
        </authorList>
    </citation>
    <scope>NUCLEOTIDE SEQUENCE [LARGE SCALE GENOMIC DNA]</scope>
    <source>
        <strain evidence="16">DSM 23576 \ CCUG 58757</strain>
    </source>
</reference>
<feature type="binding site" evidence="14">
    <location>
        <position position="73"/>
    </location>
    <ligand>
        <name>ATP</name>
        <dbReference type="ChEBI" id="CHEBI:30616"/>
    </ligand>
</feature>
<comment type="catalytic activity">
    <reaction evidence="12 13">
        <text>L-threonine + hydrogencarbonate + ATP = L-threonylcarbamoyladenylate + diphosphate + H2O</text>
        <dbReference type="Rhea" id="RHEA:36407"/>
        <dbReference type="ChEBI" id="CHEBI:15377"/>
        <dbReference type="ChEBI" id="CHEBI:17544"/>
        <dbReference type="ChEBI" id="CHEBI:30616"/>
        <dbReference type="ChEBI" id="CHEBI:33019"/>
        <dbReference type="ChEBI" id="CHEBI:57926"/>
        <dbReference type="ChEBI" id="CHEBI:73682"/>
        <dbReference type="EC" id="2.7.7.87"/>
    </reaction>
</comment>
<dbReference type="InterPro" id="IPR017945">
    <property type="entry name" value="DHBP_synth_RibB-like_a/b_dom"/>
</dbReference>
<evidence type="ECO:0000256" key="11">
    <source>
        <dbReference type="ARBA" id="ARBA00029774"/>
    </source>
</evidence>
<keyword evidence="16" id="KW-1185">Reference proteome</keyword>
<feature type="binding site" evidence="14">
    <location>
        <position position="248"/>
    </location>
    <ligand>
        <name>ATP</name>
        <dbReference type="ChEBI" id="CHEBI:30616"/>
    </ligand>
</feature>
<dbReference type="PANTHER" id="PTHR17490">
    <property type="entry name" value="SUA5"/>
    <property type="match status" value="1"/>
</dbReference>
<feature type="binding site" evidence="14">
    <location>
        <position position="128"/>
    </location>
    <ligand>
        <name>ATP</name>
        <dbReference type="ChEBI" id="CHEBI:30616"/>
    </ligand>
</feature>
<dbReference type="PROSITE" id="PS51163">
    <property type="entry name" value="YRDC"/>
    <property type="match status" value="1"/>
</dbReference>
<evidence type="ECO:0000256" key="6">
    <source>
        <dbReference type="ARBA" id="ARBA00022679"/>
    </source>
</evidence>
<evidence type="ECO:0000256" key="9">
    <source>
        <dbReference type="ARBA" id="ARBA00022741"/>
    </source>
</evidence>
<dbReference type="PANTHER" id="PTHR17490:SF16">
    <property type="entry name" value="THREONYLCARBAMOYL-AMP SYNTHASE"/>
    <property type="match status" value="1"/>
</dbReference>
<comment type="subcellular location">
    <subcellularLocation>
        <location evidence="1 13">Cytoplasm</location>
    </subcellularLocation>
</comment>
<keyword evidence="10 13" id="KW-0067">ATP-binding</keyword>
<keyword evidence="5 13" id="KW-0963">Cytoplasm</keyword>
<evidence type="ECO:0000256" key="4">
    <source>
        <dbReference type="ARBA" id="ARBA00015492"/>
    </source>
</evidence>
<dbReference type="EMBL" id="CP032364">
    <property type="protein sequence ID" value="AYB00017.1"/>
    <property type="molecule type" value="Genomic_DNA"/>
</dbReference>
<dbReference type="InterPro" id="IPR050156">
    <property type="entry name" value="TC-AMP_synthase_SUA5"/>
</dbReference>
<proteinExistence type="inferred from homology"/>
<dbReference type="Pfam" id="PF03481">
    <property type="entry name" value="Sua5_C"/>
    <property type="match status" value="1"/>
</dbReference>
<dbReference type="FunFam" id="3.90.870.10:FF:000008">
    <property type="entry name" value="Threonylcarbamoyl-AMP synthase"/>
    <property type="match status" value="1"/>
</dbReference>
<dbReference type="GO" id="GO:0061710">
    <property type="term" value="F:L-threonylcarbamoyladenylate synthase"/>
    <property type="evidence" value="ECO:0007669"/>
    <property type="project" value="UniProtKB-EC"/>
</dbReference>
<name>A0A385Q1Q1_9FIRM</name>
<dbReference type="GO" id="GO:0005524">
    <property type="term" value="F:ATP binding"/>
    <property type="evidence" value="ECO:0007669"/>
    <property type="project" value="UniProtKB-UniRule"/>
</dbReference>
<accession>A0A385Q1Q1</accession>
<sequence>MKQEIKETIVKKIEKKDLKELYQDSDIKLAADIIKNGGLVAFPTETVYGLGANALMEEAAKKIYAAKGRPSDNPLIVHISKVEDVWHIAKRIPHIFYELAKKFWPGPMTLVLKKKEIVPDATSGGLDTVAIRLPENNIARSLIEVAGVPVAAPSANTSGRPSPTRASHVFEDMNGRIDMIIDGGAVGIGVESTIVDLTGDIPTLLRPGAITLEMLIEICGEVEVDPAIENLLSNSEAPKAPGMKYKHYAPKADMRLIKGNENDVLDYLRSKIKKADHGIAILTIDEHLKVLHSEGKNNNIKILSLGSIMDMESIAHNLFDVLRQCDELGVSEIISESFDESGIGRAIMNRLKKAAGFNIIDV</sequence>
<evidence type="ECO:0000256" key="5">
    <source>
        <dbReference type="ARBA" id="ARBA00022490"/>
    </source>
</evidence>
<keyword evidence="8 13" id="KW-0548">Nucleotidyltransferase</keyword>